<reference evidence="2" key="1">
    <citation type="journal article" date="2023" name="Nat. Plants">
        <title>Single-cell RNA sequencing provides a high-resolution roadmap for understanding the multicellular compartmentation of specialized metabolism.</title>
        <authorList>
            <person name="Sun S."/>
            <person name="Shen X."/>
            <person name="Li Y."/>
            <person name="Li Y."/>
            <person name="Wang S."/>
            <person name="Li R."/>
            <person name="Zhang H."/>
            <person name="Shen G."/>
            <person name="Guo B."/>
            <person name="Wei J."/>
            <person name="Xu J."/>
            <person name="St-Pierre B."/>
            <person name="Chen S."/>
            <person name="Sun C."/>
        </authorList>
    </citation>
    <scope>NUCLEOTIDE SEQUENCE [LARGE SCALE GENOMIC DNA]</scope>
</reference>
<keyword evidence="2" id="KW-1185">Reference proteome</keyword>
<name>A0ACC0C9Z1_CATRO</name>
<sequence>MLGYYYIYLTWNTEGASIPIACRGVCRMDTSRGQSVQSSASTTNNQNIEEELESLFFLCSRRSFAFTCQVLLEIIHRVPPLVNIISNVGHLSWLFEGTDSRTNPFQMRGSVTRSRARKIDLKMQRNKL</sequence>
<accession>A0ACC0C9Z1</accession>
<dbReference type="Proteomes" id="UP001060085">
    <property type="component" value="Linkage Group LG01"/>
</dbReference>
<gene>
    <name evidence="1" type="ORF">M9H77_02935</name>
</gene>
<organism evidence="1 2">
    <name type="scientific">Catharanthus roseus</name>
    <name type="common">Madagascar periwinkle</name>
    <name type="synonym">Vinca rosea</name>
    <dbReference type="NCBI Taxonomy" id="4058"/>
    <lineage>
        <taxon>Eukaryota</taxon>
        <taxon>Viridiplantae</taxon>
        <taxon>Streptophyta</taxon>
        <taxon>Embryophyta</taxon>
        <taxon>Tracheophyta</taxon>
        <taxon>Spermatophyta</taxon>
        <taxon>Magnoliopsida</taxon>
        <taxon>eudicotyledons</taxon>
        <taxon>Gunneridae</taxon>
        <taxon>Pentapetalae</taxon>
        <taxon>asterids</taxon>
        <taxon>lamiids</taxon>
        <taxon>Gentianales</taxon>
        <taxon>Apocynaceae</taxon>
        <taxon>Rauvolfioideae</taxon>
        <taxon>Vinceae</taxon>
        <taxon>Catharanthinae</taxon>
        <taxon>Catharanthus</taxon>
    </lineage>
</organism>
<protein>
    <submittedName>
        <fullName evidence="1">Uncharacterized protein</fullName>
    </submittedName>
</protein>
<proteinExistence type="predicted"/>
<evidence type="ECO:0000313" key="2">
    <source>
        <dbReference type="Proteomes" id="UP001060085"/>
    </source>
</evidence>
<dbReference type="EMBL" id="CM044701">
    <property type="protein sequence ID" value="KAI5681707.1"/>
    <property type="molecule type" value="Genomic_DNA"/>
</dbReference>
<evidence type="ECO:0000313" key="1">
    <source>
        <dbReference type="EMBL" id="KAI5681707.1"/>
    </source>
</evidence>
<comment type="caution">
    <text evidence="1">The sequence shown here is derived from an EMBL/GenBank/DDBJ whole genome shotgun (WGS) entry which is preliminary data.</text>
</comment>